<dbReference type="EMBL" id="CAFBRX010000045">
    <property type="protein sequence ID" value="CAB5119153.1"/>
    <property type="molecule type" value="Genomic_DNA"/>
</dbReference>
<dbReference type="InterPro" id="IPR051531">
    <property type="entry name" value="N-acetyltransferase"/>
</dbReference>
<dbReference type="InterPro" id="IPR000182">
    <property type="entry name" value="GNAT_dom"/>
</dbReference>
<organism evidence="4">
    <name type="scientific">freshwater metagenome</name>
    <dbReference type="NCBI Taxonomy" id="449393"/>
    <lineage>
        <taxon>unclassified sequences</taxon>
        <taxon>metagenomes</taxon>
        <taxon>ecological metagenomes</taxon>
    </lineage>
</organism>
<evidence type="ECO:0000313" key="5">
    <source>
        <dbReference type="EMBL" id="CAB4967739.1"/>
    </source>
</evidence>
<sequence>MSMFQLRRLDFEDIAWIFEACQDESIQRWTRVPRPYSLEDAEWFVEEEPGYVTMVIEDPDTLTPLGLVSIHAIDQVTGEAEIGYWVAPWGRGMGAAASGIRLLIATIKPEDNIRSLVAHVAQDNIASCKTAERAGFTEVERGWGMAREFLSEVMSIKFSRVLP</sequence>
<dbReference type="EMBL" id="CAEZSL010000058">
    <property type="protein sequence ID" value="CAB4541252.1"/>
    <property type="molecule type" value="Genomic_DNA"/>
</dbReference>
<reference evidence="4" key="1">
    <citation type="submission" date="2020-05" db="EMBL/GenBank/DDBJ databases">
        <authorList>
            <person name="Chiriac C."/>
            <person name="Salcher M."/>
            <person name="Ghai R."/>
            <person name="Kavagutti S V."/>
        </authorList>
    </citation>
    <scope>NUCLEOTIDE SEQUENCE</scope>
</reference>
<dbReference type="EMBL" id="CAEZZV010000047">
    <property type="protein sequence ID" value="CAB4775506.1"/>
    <property type="molecule type" value="Genomic_DNA"/>
</dbReference>
<dbReference type="SUPFAM" id="SSF55729">
    <property type="entry name" value="Acyl-CoA N-acyltransferases (Nat)"/>
    <property type="match status" value="1"/>
</dbReference>
<dbReference type="Gene3D" id="3.40.630.30">
    <property type="match status" value="1"/>
</dbReference>
<gene>
    <name evidence="2" type="ORF">UFOPK1421_00658</name>
    <name evidence="3" type="ORF">UFOPK1960_00332</name>
    <name evidence="4" type="ORF">UFOPK2921_00510</name>
    <name evidence="5" type="ORF">UFOPK3889_00261</name>
    <name evidence="6" type="ORF">UFOPK4422_00583</name>
</gene>
<dbReference type="AlphaFoldDB" id="A0A6J6VVU3"/>
<dbReference type="EMBL" id="CAFBNZ010000028">
    <property type="protein sequence ID" value="CAB4967739.1"/>
    <property type="molecule type" value="Genomic_DNA"/>
</dbReference>
<name>A0A6J6VVU3_9ZZZZ</name>
<dbReference type="PANTHER" id="PTHR43792">
    <property type="entry name" value="GNAT FAMILY, PUTATIVE (AFU_ORTHOLOGUE AFUA_3G00765)-RELATED-RELATED"/>
    <property type="match status" value="1"/>
</dbReference>
<proteinExistence type="predicted"/>
<protein>
    <submittedName>
        <fullName evidence="4">Unannotated protein</fullName>
    </submittedName>
</protein>
<evidence type="ECO:0000313" key="6">
    <source>
        <dbReference type="EMBL" id="CAB5119153.1"/>
    </source>
</evidence>
<dbReference type="PROSITE" id="PS51186">
    <property type="entry name" value="GNAT"/>
    <property type="match status" value="1"/>
</dbReference>
<dbReference type="Pfam" id="PF13302">
    <property type="entry name" value="Acetyltransf_3"/>
    <property type="match status" value="1"/>
</dbReference>
<dbReference type="InterPro" id="IPR016181">
    <property type="entry name" value="Acyl_CoA_acyltransferase"/>
</dbReference>
<evidence type="ECO:0000313" key="4">
    <source>
        <dbReference type="EMBL" id="CAB4775506.1"/>
    </source>
</evidence>
<dbReference type="GO" id="GO:0016747">
    <property type="term" value="F:acyltransferase activity, transferring groups other than amino-acyl groups"/>
    <property type="evidence" value="ECO:0007669"/>
    <property type="project" value="InterPro"/>
</dbReference>
<accession>A0A6J6VVU3</accession>
<evidence type="ECO:0000259" key="1">
    <source>
        <dbReference type="PROSITE" id="PS51186"/>
    </source>
</evidence>
<evidence type="ECO:0000313" key="3">
    <source>
        <dbReference type="EMBL" id="CAB4625171.1"/>
    </source>
</evidence>
<dbReference type="EMBL" id="CAEZVL010000030">
    <property type="protein sequence ID" value="CAB4625171.1"/>
    <property type="molecule type" value="Genomic_DNA"/>
</dbReference>
<evidence type="ECO:0000313" key="2">
    <source>
        <dbReference type="EMBL" id="CAB4541252.1"/>
    </source>
</evidence>
<feature type="domain" description="N-acetyltransferase" evidence="1">
    <location>
        <begin position="1"/>
        <end position="159"/>
    </location>
</feature>